<keyword evidence="7" id="KW-1185">Reference proteome</keyword>
<gene>
    <name evidence="6" type="ORF">WJX74_000698</name>
</gene>
<evidence type="ECO:0000256" key="2">
    <source>
        <dbReference type="ARBA" id="ARBA00012122"/>
    </source>
</evidence>
<dbReference type="InterPro" id="IPR052519">
    <property type="entry name" value="Euk-type_GlcNAc_Kinase"/>
</dbReference>
<sequence>MTVVVGVDGGATKTVCVLLEIHTRKELARSAGPASNWNSVGLERAVQAIADTVHEALLRSGTSEEALAGACFGLAGADRPQDKKQLEHALTARLRLKVPVLVQNDAVTALSGGTLGHLSGVILIAGTGTIVTGLLPDGSEVRVCGWGPTFLDGGCGFDIGQKGLAAVARAVDGRGSETTLTAAIDAYVGVQHPQDLLGWAYAEQDWARIASLAPTVLACAQGGDTVAASIVTQACEDLVAAATAAVDKCKFEGAFPLVLSGGLLQADGIFARQCRQALQARIPLANVVWPQADAATGAALLMCNHLQSMNNSAAA</sequence>
<evidence type="ECO:0000313" key="7">
    <source>
        <dbReference type="Proteomes" id="UP001438707"/>
    </source>
</evidence>
<dbReference type="InterPro" id="IPR043129">
    <property type="entry name" value="ATPase_NBD"/>
</dbReference>
<proteinExistence type="inferred from homology"/>
<dbReference type="SUPFAM" id="SSF53067">
    <property type="entry name" value="Actin-like ATPase domain"/>
    <property type="match status" value="2"/>
</dbReference>
<comment type="similarity">
    <text evidence="1">Belongs to the eukaryotic-type N-acetylglucosamine kinase family.</text>
</comment>
<evidence type="ECO:0000259" key="5">
    <source>
        <dbReference type="Pfam" id="PF01869"/>
    </source>
</evidence>
<dbReference type="EC" id="2.7.1.59" evidence="2"/>
<dbReference type="Pfam" id="PF01869">
    <property type="entry name" value="BcrAD_BadFG"/>
    <property type="match status" value="1"/>
</dbReference>
<comment type="caution">
    <text evidence="6">The sequence shown here is derived from an EMBL/GenBank/DDBJ whole genome shotgun (WGS) entry which is preliminary data.</text>
</comment>
<evidence type="ECO:0000256" key="4">
    <source>
        <dbReference type="ARBA" id="ARBA00031123"/>
    </source>
</evidence>
<evidence type="ECO:0000256" key="1">
    <source>
        <dbReference type="ARBA" id="ARBA00006198"/>
    </source>
</evidence>
<dbReference type="PANTHER" id="PTHR43190:SF3">
    <property type="entry name" value="N-ACETYL-D-GLUCOSAMINE KINASE"/>
    <property type="match status" value="1"/>
</dbReference>
<dbReference type="InterPro" id="IPR002731">
    <property type="entry name" value="ATPase_BadF"/>
</dbReference>
<dbReference type="Gene3D" id="3.30.420.40">
    <property type="match status" value="2"/>
</dbReference>
<feature type="domain" description="ATPase BadF/BadG/BcrA/BcrD type" evidence="5">
    <location>
        <begin position="5"/>
        <end position="301"/>
    </location>
</feature>
<reference evidence="6 7" key="1">
    <citation type="journal article" date="2024" name="Nat. Commun.">
        <title>Phylogenomics reveals the evolutionary origins of lichenization in chlorophyte algae.</title>
        <authorList>
            <person name="Puginier C."/>
            <person name="Libourel C."/>
            <person name="Otte J."/>
            <person name="Skaloud P."/>
            <person name="Haon M."/>
            <person name="Grisel S."/>
            <person name="Petersen M."/>
            <person name="Berrin J.G."/>
            <person name="Delaux P.M."/>
            <person name="Dal Grande F."/>
            <person name="Keller J."/>
        </authorList>
    </citation>
    <scope>NUCLEOTIDE SEQUENCE [LARGE SCALE GENOMIC DNA]</scope>
    <source>
        <strain evidence="6 7">SAG 2145</strain>
    </source>
</reference>
<dbReference type="Proteomes" id="UP001438707">
    <property type="component" value="Unassembled WGS sequence"/>
</dbReference>
<name>A0AAW1RY42_9CHLO</name>
<evidence type="ECO:0000256" key="3">
    <source>
        <dbReference type="ARBA" id="ARBA00014974"/>
    </source>
</evidence>
<organism evidence="6 7">
    <name type="scientific">Apatococcus lobatus</name>
    <dbReference type="NCBI Taxonomy" id="904363"/>
    <lineage>
        <taxon>Eukaryota</taxon>
        <taxon>Viridiplantae</taxon>
        <taxon>Chlorophyta</taxon>
        <taxon>core chlorophytes</taxon>
        <taxon>Trebouxiophyceae</taxon>
        <taxon>Chlorellales</taxon>
        <taxon>Chlorellaceae</taxon>
        <taxon>Apatococcus</taxon>
    </lineage>
</organism>
<dbReference type="GO" id="GO:0045127">
    <property type="term" value="F:N-acetylglucosamine kinase activity"/>
    <property type="evidence" value="ECO:0007669"/>
    <property type="project" value="UniProtKB-EC"/>
</dbReference>
<protein>
    <recommendedName>
        <fullName evidence="3">N-acetyl-D-glucosamine kinase</fullName>
        <ecNumber evidence="2">2.7.1.59</ecNumber>
    </recommendedName>
    <alternativeName>
        <fullName evidence="4">GlcNAc kinase</fullName>
    </alternativeName>
</protein>
<accession>A0AAW1RY42</accession>
<dbReference type="PANTHER" id="PTHR43190">
    <property type="entry name" value="N-ACETYL-D-GLUCOSAMINE KINASE"/>
    <property type="match status" value="1"/>
</dbReference>
<dbReference type="EMBL" id="JALJOS010000005">
    <property type="protein sequence ID" value="KAK9838654.1"/>
    <property type="molecule type" value="Genomic_DNA"/>
</dbReference>
<evidence type="ECO:0000313" key="6">
    <source>
        <dbReference type="EMBL" id="KAK9838654.1"/>
    </source>
</evidence>
<dbReference type="AlphaFoldDB" id="A0AAW1RY42"/>